<evidence type="ECO:0000313" key="2">
    <source>
        <dbReference type="EMBL" id="CAI2193354.1"/>
    </source>
</evidence>
<proteinExistence type="predicted"/>
<accession>A0A9W4T7L5</accession>
<evidence type="ECO:0000256" key="1">
    <source>
        <dbReference type="SAM" id="MobiDB-lite"/>
    </source>
</evidence>
<gene>
    <name evidence="2" type="ORF">FWILDA_LOCUS16033</name>
</gene>
<organism evidence="2 3">
    <name type="scientific">Funneliformis geosporum</name>
    <dbReference type="NCBI Taxonomy" id="1117311"/>
    <lineage>
        <taxon>Eukaryota</taxon>
        <taxon>Fungi</taxon>
        <taxon>Fungi incertae sedis</taxon>
        <taxon>Mucoromycota</taxon>
        <taxon>Glomeromycotina</taxon>
        <taxon>Glomeromycetes</taxon>
        <taxon>Glomerales</taxon>
        <taxon>Glomeraceae</taxon>
        <taxon>Funneliformis</taxon>
    </lineage>
</organism>
<dbReference type="OrthoDB" id="2430297at2759"/>
<feature type="non-terminal residue" evidence="2">
    <location>
        <position position="1"/>
    </location>
</feature>
<dbReference type="AlphaFoldDB" id="A0A9W4T7L5"/>
<comment type="caution">
    <text evidence="2">The sequence shown here is derived from an EMBL/GenBank/DDBJ whole genome shotgun (WGS) entry which is preliminary data.</text>
</comment>
<dbReference type="Proteomes" id="UP001153678">
    <property type="component" value="Unassembled WGS sequence"/>
</dbReference>
<protein>
    <submittedName>
        <fullName evidence="2">9951_t:CDS:1</fullName>
    </submittedName>
</protein>
<name>A0A9W4T7L5_9GLOM</name>
<reference evidence="2" key="1">
    <citation type="submission" date="2022-08" db="EMBL/GenBank/DDBJ databases">
        <authorList>
            <person name="Kallberg Y."/>
            <person name="Tangrot J."/>
            <person name="Rosling A."/>
        </authorList>
    </citation>
    <scope>NUCLEOTIDE SEQUENCE</scope>
    <source>
        <strain evidence="2">Wild A</strain>
    </source>
</reference>
<feature type="region of interest" description="Disordered" evidence="1">
    <location>
        <begin position="1"/>
        <end position="20"/>
    </location>
</feature>
<dbReference type="EMBL" id="CAMKVN010009442">
    <property type="protein sequence ID" value="CAI2193354.1"/>
    <property type="molecule type" value="Genomic_DNA"/>
</dbReference>
<sequence>MINEVEEPHSDTEPEQLNHKKVKLNEIRGGSKVRSWIWKYFEPHFKEGVGTSTSNCFEHLANIYGIIKEQEEANINSNQNQDIVKAFSKKIHHQESCQLELCQYLADWII</sequence>
<keyword evidence="3" id="KW-1185">Reference proteome</keyword>
<evidence type="ECO:0000313" key="3">
    <source>
        <dbReference type="Proteomes" id="UP001153678"/>
    </source>
</evidence>